<evidence type="ECO:0000313" key="1">
    <source>
        <dbReference type="EMBL" id="MDS0261878.1"/>
    </source>
</evidence>
<evidence type="ECO:0000313" key="2">
    <source>
        <dbReference type="Proteomes" id="UP001259659"/>
    </source>
</evidence>
<organism evidence="1 2">
    <name type="scientific">Haloarcula saliterrae</name>
    <dbReference type="NCBI Taxonomy" id="2950534"/>
    <lineage>
        <taxon>Archaea</taxon>
        <taxon>Methanobacteriati</taxon>
        <taxon>Methanobacteriota</taxon>
        <taxon>Stenosarchaea group</taxon>
        <taxon>Halobacteria</taxon>
        <taxon>Halobacteriales</taxon>
        <taxon>Haloarculaceae</taxon>
        <taxon>Haloarcula</taxon>
    </lineage>
</organism>
<comment type="caution">
    <text evidence="1">The sequence shown here is derived from an EMBL/GenBank/DDBJ whole genome shotgun (WGS) entry which is preliminary data.</text>
</comment>
<name>A0ABU2FHZ2_9EURY</name>
<dbReference type="Proteomes" id="UP001259659">
    <property type="component" value="Unassembled WGS sequence"/>
</dbReference>
<sequence>MADIEHVEREYTERWVESEEQHRNQYIPEKYQLGILADYLRSEDITFTTEARVFSYPIDILGIDGDETVAIEMKARNIGRGIEQARRDADVVDYSYLAVWEHSISTELEERFEELSIGLLSVDEDIEVIAEAESVAQQLCRKENIVKKVLDDVRDDCSVQSTQ</sequence>
<gene>
    <name evidence="1" type="ORF">NDI56_20955</name>
</gene>
<proteinExistence type="predicted"/>
<dbReference type="EMBL" id="JAMQON010000009">
    <property type="protein sequence ID" value="MDS0261878.1"/>
    <property type="molecule type" value="Genomic_DNA"/>
</dbReference>
<accession>A0ABU2FHZ2</accession>
<reference evidence="1 2" key="1">
    <citation type="submission" date="2022-06" db="EMBL/GenBank/DDBJ databases">
        <title>Haloarcula sp. a new haloarchaeum isolate from saline soil.</title>
        <authorList>
            <person name="Strakova D."/>
            <person name="Galisteo C."/>
            <person name="Sanchez-Porro C."/>
            <person name="Ventosa A."/>
        </authorList>
    </citation>
    <scope>NUCLEOTIDE SEQUENCE [LARGE SCALE GENOMIC DNA]</scope>
    <source>
        <strain evidence="1 2">S1CR25-12</strain>
    </source>
</reference>
<dbReference type="RefSeq" id="WP_310921727.1">
    <property type="nucleotide sequence ID" value="NZ_JAMQON010000009.1"/>
</dbReference>
<keyword evidence="2" id="KW-1185">Reference proteome</keyword>
<protein>
    <recommendedName>
        <fullName evidence="3">Endonuclease</fullName>
    </recommendedName>
</protein>
<evidence type="ECO:0008006" key="3">
    <source>
        <dbReference type="Google" id="ProtNLM"/>
    </source>
</evidence>